<sequence length="135" mass="15145">MQVGNGLTEFLVEAVGGTSFRHMMFKALCGPKAFKNVVYVTNMWSIHPTEDEILREAELRDGVLGTPLAEGAQMARHTNTQESAHNIIRMLLGKDLMVTKIQRQLVVESLPLEKTDVGLVIGQDLEDNLRKRQEE</sequence>
<dbReference type="RefSeq" id="XP_043185508.1">
    <property type="nucleotide sequence ID" value="XM_043327036.1"/>
</dbReference>
<dbReference type="AlphaFoldDB" id="A0A8H8T0D2"/>
<dbReference type="EMBL" id="CP059670">
    <property type="protein sequence ID" value="QRW25271.1"/>
    <property type="molecule type" value="Genomic_DNA"/>
</dbReference>
<dbReference type="GeneID" id="67029499"/>
<proteinExistence type="predicted"/>
<protein>
    <submittedName>
        <fullName evidence="1">50S ribosome-binding GTPase</fullName>
    </submittedName>
</protein>
<dbReference type="Proteomes" id="UP000650533">
    <property type="component" value="Chromosome 13"/>
</dbReference>
<accession>A0A8H8T0D2</accession>
<evidence type="ECO:0000313" key="2">
    <source>
        <dbReference type="Proteomes" id="UP000650533"/>
    </source>
</evidence>
<gene>
    <name evidence="1" type="ORF">RhiXN_07220</name>
</gene>
<evidence type="ECO:0000313" key="1">
    <source>
        <dbReference type="EMBL" id="QRW25271.1"/>
    </source>
</evidence>
<name>A0A8H8T0D2_9AGAM</name>
<reference evidence="1" key="1">
    <citation type="submission" date="2020-05" db="EMBL/GenBank/DDBJ databases">
        <title>Evolutionary and genomic comparisons of hybrid uninucleate and nonhybrid Rhizoctonia fungi.</title>
        <authorList>
            <person name="Li C."/>
            <person name="Chen X."/>
        </authorList>
    </citation>
    <scope>NUCLEOTIDE SEQUENCE</scope>
    <source>
        <strain evidence="1">AG-1 IA</strain>
    </source>
</reference>
<dbReference type="KEGG" id="rsx:RhiXN_07220"/>
<organism evidence="1 2">
    <name type="scientific">Rhizoctonia solani</name>
    <dbReference type="NCBI Taxonomy" id="456999"/>
    <lineage>
        <taxon>Eukaryota</taxon>
        <taxon>Fungi</taxon>
        <taxon>Dikarya</taxon>
        <taxon>Basidiomycota</taxon>
        <taxon>Agaricomycotina</taxon>
        <taxon>Agaricomycetes</taxon>
        <taxon>Cantharellales</taxon>
        <taxon>Ceratobasidiaceae</taxon>
        <taxon>Rhizoctonia</taxon>
    </lineage>
</organism>